<keyword evidence="9 15" id="KW-0406">Ion transport</keyword>
<dbReference type="EMBL" id="FYDG01000001">
    <property type="protein sequence ID" value="SNB60513.1"/>
    <property type="molecule type" value="Genomic_DNA"/>
</dbReference>
<evidence type="ECO:0000256" key="13">
    <source>
        <dbReference type="ARBA" id="ARBA00025614"/>
    </source>
</evidence>
<dbReference type="OrthoDB" id="9805716at2"/>
<evidence type="ECO:0000256" key="8">
    <source>
        <dbReference type="ARBA" id="ARBA00022989"/>
    </source>
</evidence>
<evidence type="ECO:0000256" key="9">
    <source>
        <dbReference type="ARBA" id="ARBA00023065"/>
    </source>
</evidence>
<comment type="function">
    <text evidence="12 15">F(1)F(0) ATP synthase produces ATP from ADP in the presence of a proton or sodium gradient. F-type ATPases consist of two structural domains, F(1) containing the extramembraneous catalytic core and F(0) containing the membrane proton channel, linked together by a central stalk and a peripheral stalk. During catalysis, ATP synthesis in the catalytic domain of F(1) is coupled via a rotary mechanism of the central stalk subunits to proton translocation.</text>
</comment>
<keyword evidence="7 15" id="KW-0375">Hydrogen ion transport</keyword>
<dbReference type="Proteomes" id="UP000198418">
    <property type="component" value="Unassembled WGS sequence"/>
</dbReference>
<evidence type="ECO:0000256" key="6">
    <source>
        <dbReference type="ARBA" id="ARBA00022692"/>
    </source>
</evidence>
<evidence type="ECO:0000313" key="18">
    <source>
        <dbReference type="EMBL" id="SNB60513.1"/>
    </source>
</evidence>
<evidence type="ECO:0000256" key="1">
    <source>
        <dbReference type="ARBA" id="ARBA00004377"/>
    </source>
</evidence>
<organism evidence="18 19">
    <name type="scientific">Rhodoblastus acidophilus</name>
    <name type="common">Rhodopseudomonas acidophila</name>
    <dbReference type="NCBI Taxonomy" id="1074"/>
    <lineage>
        <taxon>Bacteria</taxon>
        <taxon>Pseudomonadati</taxon>
        <taxon>Pseudomonadota</taxon>
        <taxon>Alphaproteobacteria</taxon>
        <taxon>Hyphomicrobiales</taxon>
        <taxon>Rhodoblastaceae</taxon>
        <taxon>Rhodoblastus</taxon>
    </lineage>
</organism>
<keyword evidence="6 15" id="KW-0812">Transmembrane</keyword>
<dbReference type="CDD" id="cd06503">
    <property type="entry name" value="ATP-synt_Fo_b"/>
    <property type="match status" value="1"/>
</dbReference>
<evidence type="ECO:0000256" key="5">
    <source>
        <dbReference type="ARBA" id="ARBA00022547"/>
    </source>
</evidence>
<name>A0A212QM91_RHOAC</name>
<dbReference type="PANTHER" id="PTHR33445">
    <property type="entry name" value="ATP SYNTHASE SUBUNIT B', CHLOROPLASTIC"/>
    <property type="match status" value="1"/>
</dbReference>
<comment type="subunit">
    <text evidence="14 15">F-type ATPases have 2 components, F(1) - the catalytic core - and F(0) - the membrane proton channel. F(1) has five subunits: alpha(3), beta(3), gamma(1), delta(1), epsilon(1). F(0) has three main subunits: a(1), b(2) and c(10-14). The alpha and beta chains form an alternating ring which encloses part of the gamma chain. F(1) is attached to F(0) by a central stalk formed by the gamma and epsilon chains, while a peripheral stalk is formed by the delta and b chains.</text>
</comment>
<dbReference type="PANTHER" id="PTHR33445:SF1">
    <property type="entry name" value="ATP SYNTHASE SUBUNIT B"/>
    <property type="match status" value="1"/>
</dbReference>
<evidence type="ECO:0000256" key="16">
    <source>
        <dbReference type="RuleBase" id="RU003848"/>
    </source>
</evidence>
<gene>
    <name evidence="15" type="primary">atpF</name>
    <name evidence="18" type="ORF">SAMN06265338_101834</name>
</gene>
<evidence type="ECO:0000256" key="10">
    <source>
        <dbReference type="ARBA" id="ARBA00023136"/>
    </source>
</evidence>
<dbReference type="GO" id="GO:0046933">
    <property type="term" value="F:proton-transporting ATP synthase activity, rotational mechanism"/>
    <property type="evidence" value="ECO:0007669"/>
    <property type="project" value="UniProtKB-UniRule"/>
</dbReference>
<dbReference type="InterPro" id="IPR050059">
    <property type="entry name" value="ATP_synthase_B_chain"/>
</dbReference>
<dbReference type="GO" id="GO:0005886">
    <property type="term" value="C:plasma membrane"/>
    <property type="evidence" value="ECO:0007669"/>
    <property type="project" value="UniProtKB-SubCell"/>
</dbReference>
<evidence type="ECO:0000256" key="15">
    <source>
        <dbReference type="HAMAP-Rule" id="MF_01398"/>
    </source>
</evidence>
<keyword evidence="11 15" id="KW-0066">ATP synthesis</keyword>
<comment type="similarity">
    <text evidence="2 15 16">Belongs to the ATPase B chain family.</text>
</comment>
<evidence type="ECO:0000256" key="14">
    <source>
        <dbReference type="ARBA" id="ARBA00025830"/>
    </source>
</evidence>
<keyword evidence="10 15" id="KW-0472">Membrane</keyword>
<dbReference type="HAMAP" id="MF_01398">
    <property type="entry name" value="ATP_synth_b_bprime"/>
    <property type="match status" value="1"/>
</dbReference>
<protein>
    <recommendedName>
        <fullName evidence="15">ATP synthase subunit b</fullName>
    </recommendedName>
    <alternativeName>
        <fullName evidence="15">ATP synthase F(0) sector subunit b</fullName>
    </alternativeName>
    <alternativeName>
        <fullName evidence="15">ATPase subunit I</fullName>
    </alternativeName>
    <alternativeName>
        <fullName evidence="15">F-type ATPase subunit b</fullName>
        <shortName evidence="15">F-ATPase subunit b</shortName>
    </alternativeName>
</protein>
<keyword evidence="5 15" id="KW-0138">CF(0)</keyword>
<evidence type="ECO:0000256" key="12">
    <source>
        <dbReference type="ARBA" id="ARBA00025198"/>
    </source>
</evidence>
<dbReference type="RefSeq" id="WP_088519257.1">
    <property type="nucleotide sequence ID" value="NZ_FYDG01000001.1"/>
</dbReference>
<evidence type="ECO:0000256" key="7">
    <source>
        <dbReference type="ARBA" id="ARBA00022781"/>
    </source>
</evidence>
<feature type="region of interest" description="Disordered" evidence="17">
    <location>
        <begin position="1"/>
        <end position="20"/>
    </location>
</feature>
<dbReference type="GO" id="GO:0046961">
    <property type="term" value="F:proton-transporting ATPase activity, rotational mechanism"/>
    <property type="evidence" value="ECO:0007669"/>
    <property type="project" value="TreeGrafter"/>
</dbReference>
<evidence type="ECO:0000256" key="2">
    <source>
        <dbReference type="ARBA" id="ARBA00005513"/>
    </source>
</evidence>
<comment type="function">
    <text evidence="13">Component of the F(0) channel, it forms part of the peripheral stalk, linking F(1) to F(0). The b'-subunit is a diverged and duplicated form of b found in plants and photosynthetic bacteria.</text>
</comment>
<evidence type="ECO:0000256" key="4">
    <source>
        <dbReference type="ARBA" id="ARBA00022475"/>
    </source>
</evidence>
<dbReference type="AlphaFoldDB" id="A0A212QM91"/>
<keyword evidence="4 15" id="KW-1003">Cell membrane</keyword>
<comment type="subcellular location">
    <subcellularLocation>
        <location evidence="1">Cell inner membrane</location>
        <topology evidence="1">Single-pass membrane protein</topology>
    </subcellularLocation>
    <subcellularLocation>
        <location evidence="15">Cell membrane</location>
        <topology evidence="15">Single-pass membrane protein</topology>
    </subcellularLocation>
</comment>
<dbReference type="Pfam" id="PF00430">
    <property type="entry name" value="ATP-synt_B"/>
    <property type="match status" value="1"/>
</dbReference>
<dbReference type="InterPro" id="IPR002146">
    <property type="entry name" value="ATP_synth_b/b'su_bac/chlpt"/>
</dbReference>
<keyword evidence="19" id="KW-1185">Reference proteome</keyword>
<keyword evidence="8 15" id="KW-1133">Transmembrane helix</keyword>
<accession>A0A212QM91</accession>
<feature type="transmembrane region" description="Helical" evidence="15">
    <location>
        <begin position="37"/>
        <end position="56"/>
    </location>
</feature>
<proteinExistence type="inferred from homology"/>
<evidence type="ECO:0000256" key="3">
    <source>
        <dbReference type="ARBA" id="ARBA00022448"/>
    </source>
</evidence>
<dbReference type="GO" id="GO:0045259">
    <property type="term" value="C:proton-transporting ATP synthase complex"/>
    <property type="evidence" value="ECO:0007669"/>
    <property type="project" value="UniProtKB-KW"/>
</dbReference>
<evidence type="ECO:0000256" key="11">
    <source>
        <dbReference type="ARBA" id="ARBA00023310"/>
    </source>
</evidence>
<sequence>MATQGAEGHAAGTEVPAGPAHEDVFPPFDSTYFAPQLIWLALIFGTLYLLMSKVALPRVAGIFSTRKQAIADDLAAARKAQEAAAAAAAAHEKTLAGAKAKAQALGQQAHAEAAAAADASRGKLEAELGAKLTEAETKIAETKTAAMANVDAIAVEVAHAILQRITGRAADPKAVVDAVAAAKA</sequence>
<evidence type="ECO:0000256" key="17">
    <source>
        <dbReference type="SAM" id="MobiDB-lite"/>
    </source>
</evidence>
<reference evidence="19" key="1">
    <citation type="submission" date="2017-06" db="EMBL/GenBank/DDBJ databases">
        <authorList>
            <person name="Varghese N."/>
            <person name="Submissions S."/>
        </authorList>
    </citation>
    <scope>NUCLEOTIDE SEQUENCE [LARGE SCALE GENOMIC DNA]</scope>
    <source>
        <strain evidence="19">DSM 137</strain>
    </source>
</reference>
<evidence type="ECO:0000313" key="19">
    <source>
        <dbReference type="Proteomes" id="UP000198418"/>
    </source>
</evidence>
<keyword evidence="3 15" id="KW-0813">Transport</keyword>